<dbReference type="InterPro" id="IPR036188">
    <property type="entry name" value="FAD/NAD-bd_sf"/>
</dbReference>
<evidence type="ECO:0000313" key="3">
    <source>
        <dbReference type="EMBL" id="RZS60844.1"/>
    </source>
</evidence>
<dbReference type="Gene3D" id="3.30.9.10">
    <property type="entry name" value="D-Amino Acid Oxidase, subunit A, domain 2"/>
    <property type="match status" value="1"/>
</dbReference>
<accession>A0A4Q7M0H1</accession>
<dbReference type="Gene3D" id="3.50.50.60">
    <property type="entry name" value="FAD/NAD(P)-binding domain"/>
    <property type="match status" value="1"/>
</dbReference>
<dbReference type="Proteomes" id="UP000293852">
    <property type="component" value="Unassembled WGS sequence"/>
</dbReference>
<dbReference type="AlphaFoldDB" id="A0A4Q7M0H1"/>
<sequence length="393" mass="40607">MSRRSLPPRAPSTRPATLAHDVDVLVVGAGIVGLAHAVEASARGASVVVVERDDRALGASVRSLGHVAVTAQDGPALACALVTRDKWIALGRQAGFDVSEAGSVVVARAEDELAVLEDFVCARDGAAHLLDRAGVARHLRSVDDDVVGGALLATDLRVDPRVAVPEIARWLSAQPRAAVVTGTSVLGVEPGSGRSLVRTSRGDVIARTVVLAVGADVDRLLPAVAEAHGLTRRTRQALRVTGPTAPGERGAGGGTVLLGGTAVLHHAGLTRSPQHKEVRERLEREQPEVVAAEVNLRATPLADGSLLLGDAGAQGGALPFRAEALDELLLREGERLVGGPLRVVERWAAVEATAPEPFVVARPQRGLLVVTVGAPIGLSTAFGLAPRTLDGLL</sequence>
<dbReference type="EMBL" id="SGWX01000001">
    <property type="protein sequence ID" value="RZS60844.1"/>
    <property type="molecule type" value="Genomic_DNA"/>
</dbReference>
<dbReference type="PANTHER" id="PTHR13847">
    <property type="entry name" value="SARCOSINE DEHYDROGENASE-RELATED"/>
    <property type="match status" value="1"/>
</dbReference>
<dbReference type="PANTHER" id="PTHR13847:SF287">
    <property type="entry name" value="FAD-DEPENDENT OXIDOREDUCTASE DOMAIN-CONTAINING PROTEIN 1"/>
    <property type="match status" value="1"/>
</dbReference>
<name>A0A4Q7M0H1_9MICO</name>
<keyword evidence="4" id="KW-1185">Reference proteome</keyword>
<evidence type="ECO:0000259" key="2">
    <source>
        <dbReference type="Pfam" id="PF01266"/>
    </source>
</evidence>
<dbReference type="Pfam" id="PF01266">
    <property type="entry name" value="DAO"/>
    <property type="match status" value="1"/>
</dbReference>
<evidence type="ECO:0000313" key="4">
    <source>
        <dbReference type="Proteomes" id="UP000293852"/>
    </source>
</evidence>
<dbReference type="GO" id="GO:0005737">
    <property type="term" value="C:cytoplasm"/>
    <property type="evidence" value="ECO:0007669"/>
    <property type="project" value="TreeGrafter"/>
</dbReference>
<evidence type="ECO:0000256" key="1">
    <source>
        <dbReference type="ARBA" id="ARBA00023002"/>
    </source>
</evidence>
<reference evidence="3 4" key="1">
    <citation type="submission" date="2019-02" db="EMBL/GenBank/DDBJ databases">
        <title>Sequencing the genomes of 1000 actinobacteria strains.</title>
        <authorList>
            <person name="Klenk H.-P."/>
        </authorList>
    </citation>
    <scope>NUCLEOTIDE SEQUENCE [LARGE SCALE GENOMIC DNA]</scope>
    <source>
        <strain evidence="3 4">DSM 16932</strain>
    </source>
</reference>
<gene>
    <name evidence="3" type="ORF">EV386_1124</name>
</gene>
<dbReference type="InterPro" id="IPR006076">
    <property type="entry name" value="FAD-dep_OxRdtase"/>
</dbReference>
<feature type="domain" description="FAD dependent oxidoreductase" evidence="2">
    <location>
        <begin position="23"/>
        <end position="385"/>
    </location>
</feature>
<dbReference type="RefSeq" id="WP_207216478.1">
    <property type="nucleotide sequence ID" value="NZ_SGWX01000001.1"/>
</dbReference>
<dbReference type="SUPFAM" id="SSF51905">
    <property type="entry name" value="FAD/NAD(P)-binding domain"/>
    <property type="match status" value="1"/>
</dbReference>
<keyword evidence="1" id="KW-0560">Oxidoreductase</keyword>
<organism evidence="3 4">
    <name type="scientific">Xylanimonas ulmi</name>
    <dbReference type="NCBI Taxonomy" id="228973"/>
    <lineage>
        <taxon>Bacteria</taxon>
        <taxon>Bacillati</taxon>
        <taxon>Actinomycetota</taxon>
        <taxon>Actinomycetes</taxon>
        <taxon>Micrococcales</taxon>
        <taxon>Promicromonosporaceae</taxon>
        <taxon>Xylanimonas</taxon>
    </lineage>
</organism>
<proteinExistence type="predicted"/>
<protein>
    <submittedName>
        <fullName evidence="3">FAD dependent oxidoreductase TIGR03364</fullName>
    </submittedName>
</protein>
<dbReference type="GO" id="GO:0016491">
    <property type="term" value="F:oxidoreductase activity"/>
    <property type="evidence" value="ECO:0007669"/>
    <property type="project" value="UniProtKB-KW"/>
</dbReference>
<comment type="caution">
    <text evidence="3">The sequence shown here is derived from an EMBL/GenBank/DDBJ whole genome shotgun (WGS) entry which is preliminary data.</text>
</comment>